<dbReference type="Gene3D" id="3.40.50.300">
    <property type="entry name" value="P-loop containing nucleotide triphosphate hydrolases"/>
    <property type="match status" value="1"/>
</dbReference>
<accession>A0ABW5ZEK4</accession>
<feature type="domain" description="AAA+ ATPase" evidence="1">
    <location>
        <begin position="138"/>
        <end position="278"/>
    </location>
</feature>
<dbReference type="CDD" id="cd00009">
    <property type="entry name" value="AAA"/>
    <property type="match status" value="1"/>
</dbReference>
<reference evidence="3" key="1">
    <citation type="journal article" date="2019" name="Int. J. Syst. Evol. Microbiol.">
        <title>The Global Catalogue of Microorganisms (GCM) 10K type strain sequencing project: providing services to taxonomists for standard genome sequencing and annotation.</title>
        <authorList>
            <consortium name="The Broad Institute Genomics Platform"/>
            <consortium name="The Broad Institute Genome Sequencing Center for Infectious Disease"/>
            <person name="Wu L."/>
            <person name="Ma J."/>
        </authorList>
    </citation>
    <scope>NUCLEOTIDE SEQUENCE [LARGE SCALE GENOMIC DNA]</scope>
    <source>
        <strain evidence="3">KCTC 13528</strain>
    </source>
</reference>
<dbReference type="GO" id="GO:0005524">
    <property type="term" value="F:ATP binding"/>
    <property type="evidence" value="ECO:0007669"/>
    <property type="project" value="UniProtKB-KW"/>
</dbReference>
<protein>
    <submittedName>
        <fullName evidence="2">ATP-binding protein</fullName>
    </submittedName>
</protein>
<dbReference type="EMBL" id="JBHUPG010000009">
    <property type="protein sequence ID" value="MFD2911385.1"/>
    <property type="molecule type" value="Genomic_DNA"/>
</dbReference>
<dbReference type="PANTHER" id="PTHR30050">
    <property type="entry name" value="CHROMOSOMAL REPLICATION INITIATOR PROTEIN DNAA"/>
    <property type="match status" value="1"/>
</dbReference>
<keyword evidence="2" id="KW-0067">ATP-binding</keyword>
<dbReference type="InterPro" id="IPR027417">
    <property type="entry name" value="P-loop_NTPase"/>
</dbReference>
<sequence>MNQLKHKDPESLAKIGRKLFNNGKIPPASSNRCQNKYAGEKSPCNRVLMIDDSGKEYCMYCDHIMQEDQQLAAAAKENARKERMFRLQDHFNLYSIIPKRLQKAGFDNYNPANESQSRALNDCRRYAENFPKNLNEENDIGLLLHGMYGLGKSHLAVAIAKRVIELGSTHTKPDGTEGITVIFINLPELVTKIKATWRKDSNISESQILDMLKTCDLLIIDELGGAMNKQDEQGQSWLNDMLFQITDARQGRNTIYTSNPDPEELQQHVSKKIYERIFANIHILEFTGKSYRMNGSF</sequence>
<dbReference type="InterPro" id="IPR003593">
    <property type="entry name" value="AAA+_ATPase"/>
</dbReference>
<evidence type="ECO:0000313" key="2">
    <source>
        <dbReference type="EMBL" id="MFD2911385.1"/>
    </source>
</evidence>
<dbReference type="InterPro" id="IPR002611">
    <property type="entry name" value="IstB_ATP-bd"/>
</dbReference>
<keyword evidence="2" id="KW-0547">Nucleotide-binding</keyword>
<keyword evidence="3" id="KW-1185">Reference proteome</keyword>
<proteinExistence type="predicted"/>
<gene>
    <name evidence="2" type="ORF">ACFS5P_05820</name>
</gene>
<comment type="caution">
    <text evidence="2">The sequence shown here is derived from an EMBL/GenBank/DDBJ whole genome shotgun (WGS) entry which is preliminary data.</text>
</comment>
<dbReference type="Proteomes" id="UP001597561">
    <property type="component" value="Unassembled WGS sequence"/>
</dbReference>
<dbReference type="SUPFAM" id="SSF52540">
    <property type="entry name" value="P-loop containing nucleoside triphosphate hydrolases"/>
    <property type="match status" value="1"/>
</dbReference>
<organism evidence="2 3">
    <name type="scientific">Jeotgalibacillus terrae</name>
    <dbReference type="NCBI Taxonomy" id="587735"/>
    <lineage>
        <taxon>Bacteria</taxon>
        <taxon>Bacillati</taxon>
        <taxon>Bacillota</taxon>
        <taxon>Bacilli</taxon>
        <taxon>Bacillales</taxon>
        <taxon>Caryophanaceae</taxon>
        <taxon>Jeotgalibacillus</taxon>
    </lineage>
</organism>
<evidence type="ECO:0000259" key="1">
    <source>
        <dbReference type="SMART" id="SM00382"/>
    </source>
</evidence>
<name>A0ABW5ZEK4_9BACL</name>
<dbReference type="RefSeq" id="WP_204730101.1">
    <property type="nucleotide sequence ID" value="NZ_JAFBDK010000013.1"/>
</dbReference>
<dbReference type="PANTHER" id="PTHR30050:SF4">
    <property type="entry name" value="ATP-BINDING PROTEIN RV3427C IN INSERTION SEQUENCE-RELATED"/>
    <property type="match status" value="1"/>
</dbReference>
<evidence type="ECO:0000313" key="3">
    <source>
        <dbReference type="Proteomes" id="UP001597561"/>
    </source>
</evidence>
<dbReference type="SMART" id="SM00382">
    <property type="entry name" value="AAA"/>
    <property type="match status" value="1"/>
</dbReference>
<dbReference type="Pfam" id="PF01695">
    <property type="entry name" value="IstB_IS21"/>
    <property type="match status" value="1"/>
</dbReference>